<dbReference type="NCBIfam" id="TIGR01143">
    <property type="entry name" value="murF"/>
    <property type="match status" value="1"/>
</dbReference>
<dbReference type="Gene3D" id="3.40.1190.10">
    <property type="entry name" value="Mur-like, catalytic domain"/>
    <property type="match status" value="1"/>
</dbReference>
<dbReference type="AlphaFoldDB" id="A0A1H0MUV5"/>
<name>A0A1H0MUV5_9CLOT</name>
<feature type="domain" description="Mur ligase N-terminal catalytic" evidence="12">
    <location>
        <begin position="27"/>
        <end position="101"/>
    </location>
</feature>
<evidence type="ECO:0000256" key="9">
    <source>
        <dbReference type="ARBA" id="ARBA00023316"/>
    </source>
</evidence>
<evidence type="ECO:0000259" key="14">
    <source>
        <dbReference type="Pfam" id="PF08245"/>
    </source>
</evidence>
<dbReference type="GO" id="GO:0009252">
    <property type="term" value="P:peptidoglycan biosynthetic process"/>
    <property type="evidence" value="ECO:0007669"/>
    <property type="project" value="UniProtKB-UniRule"/>
</dbReference>
<comment type="catalytic activity">
    <reaction evidence="10 11">
        <text>D-alanyl-D-alanine + UDP-N-acetyl-alpha-D-muramoyl-L-alanyl-gamma-D-glutamyl-meso-2,6-diaminopimelate + ATP = UDP-N-acetyl-alpha-D-muramoyl-L-alanyl-gamma-D-glutamyl-meso-2,6-diaminopimeloyl-D-alanyl-D-alanine + ADP + phosphate + H(+)</text>
        <dbReference type="Rhea" id="RHEA:28374"/>
        <dbReference type="ChEBI" id="CHEBI:15378"/>
        <dbReference type="ChEBI" id="CHEBI:30616"/>
        <dbReference type="ChEBI" id="CHEBI:43474"/>
        <dbReference type="ChEBI" id="CHEBI:57822"/>
        <dbReference type="ChEBI" id="CHEBI:61386"/>
        <dbReference type="ChEBI" id="CHEBI:83905"/>
        <dbReference type="ChEBI" id="CHEBI:456216"/>
        <dbReference type="EC" id="6.3.2.10"/>
    </reaction>
</comment>
<organism evidence="15 16">
    <name type="scientific">Clostridium gasigenes</name>
    <dbReference type="NCBI Taxonomy" id="94869"/>
    <lineage>
        <taxon>Bacteria</taxon>
        <taxon>Bacillati</taxon>
        <taxon>Bacillota</taxon>
        <taxon>Clostridia</taxon>
        <taxon>Eubacteriales</taxon>
        <taxon>Clostridiaceae</taxon>
        <taxon>Clostridium</taxon>
    </lineage>
</organism>
<dbReference type="EC" id="6.3.2.10" evidence="10 11"/>
<proteinExistence type="inferred from homology"/>
<dbReference type="HAMAP" id="MF_02019">
    <property type="entry name" value="MurF"/>
    <property type="match status" value="1"/>
</dbReference>
<dbReference type="GO" id="GO:0008766">
    <property type="term" value="F:UDP-N-acetylmuramoylalanyl-D-glutamyl-2,6-diaminopimelate-D-alanyl-D-alanine ligase activity"/>
    <property type="evidence" value="ECO:0007669"/>
    <property type="project" value="RHEA"/>
</dbReference>
<dbReference type="GO" id="GO:0047480">
    <property type="term" value="F:UDP-N-acetylmuramoyl-tripeptide-D-alanyl-D-alanine ligase activity"/>
    <property type="evidence" value="ECO:0007669"/>
    <property type="project" value="UniProtKB-UniRule"/>
</dbReference>
<dbReference type="OrthoDB" id="9801978at2"/>
<evidence type="ECO:0000259" key="13">
    <source>
        <dbReference type="Pfam" id="PF02875"/>
    </source>
</evidence>
<evidence type="ECO:0000256" key="11">
    <source>
        <dbReference type="RuleBase" id="RU004136"/>
    </source>
</evidence>
<dbReference type="InterPro" id="IPR036615">
    <property type="entry name" value="Mur_ligase_C_dom_sf"/>
</dbReference>
<dbReference type="Gene3D" id="3.90.190.20">
    <property type="entry name" value="Mur ligase, C-terminal domain"/>
    <property type="match status" value="1"/>
</dbReference>
<dbReference type="Gene3D" id="3.40.1390.10">
    <property type="entry name" value="MurE/MurF, N-terminal domain"/>
    <property type="match status" value="1"/>
</dbReference>
<dbReference type="InterPro" id="IPR004101">
    <property type="entry name" value="Mur_ligase_C"/>
</dbReference>
<dbReference type="Pfam" id="PF02875">
    <property type="entry name" value="Mur_ligase_C"/>
    <property type="match status" value="1"/>
</dbReference>
<dbReference type="InterPro" id="IPR035911">
    <property type="entry name" value="MurE/MurF_N"/>
</dbReference>
<evidence type="ECO:0000256" key="8">
    <source>
        <dbReference type="ARBA" id="ARBA00023306"/>
    </source>
</evidence>
<comment type="pathway">
    <text evidence="10 11">Cell wall biogenesis; peptidoglycan biosynthesis.</text>
</comment>
<evidence type="ECO:0000256" key="4">
    <source>
        <dbReference type="ARBA" id="ARBA00022741"/>
    </source>
</evidence>
<dbReference type="PANTHER" id="PTHR43024">
    <property type="entry name" value="UDP-N-ACETYLMURAMOYL-TRIPEPTIDE--D-ALANYL-D-ALANINE LIGASE"/>
    <property type="match status" value="1"/>
</dbReference>
<dbReference type="Proteomes" id="UP000198597">
    <property type="component" value="Unassembled WGS sequence"/>
</dbReference>
<feature type="domain" description="Mur ligase C-terminal" evidence="13">
    <location>
        <begin position="319"/>
        <end position="438"/>
    </location>
</feature>
<dbReference type="GO" id="GO:0005737">
    <property type="term" value="C:cytoplasm"/>
    <property type="evidence" value="ECO:0007669"/>
    <property type="project" value="UniProtKB-SubCell"/>
</dbReference>
<evidence type="ECO:0000256" key="2">
    <source>
        <dbReference type="ARBA" id="ARBA00022598"/>
    </source>
</evidence>
<dbReference type="GO" id="GO:0071555">
    <property type="term" value="P:cell wall organization"/>
    <property type="evidence" value="ECO:0007669"/>
    <property type="project" value="UniProtKB-KW"/>
</dbReference>
<reference evidence="15 16" key="1">
    <citation type="submission" date="2016-10" db="EMBL/GenBank/DDBJ databases">
        <authorList>
            <person name="de Groot N.N."/>
        </authorList>
    </citation>
    <scope>NUCLEOTIDE SEQUENCE [LARGE SCALE GENOMIC DNA]</scope>
    <source>
        <strain evidence="15 16">DSM 12272</strain>
    </source>
</reference>
<dbReference type="GeneID" id="65310764"/>
<keyword evidence="6 10" id="KW-0133">Cell shape</keyword>
<evidence type="ECO:0000256" key="5">
    <source>
        <dbReference type="ARBA" id="ARBA00022840"/>
    </source>
</evidence>
<comment type="subcellular location">
    <subcellularLocation>
        <location evidence="10 11">Cytoplasm</location>
    </subcellularLocation>
</comment>
<feature type="domain" description="Mur ligase central" evidence="14">
    <location>
        <begin position="112"/>
        <end position="297"/>
    </location>
</feature>
<evidence type="ECO:0000256" key="1">
    <source>
        <dbReference type="ARBA" id="ARBA00022490"/>
    </source>
</evidence>
<evidence type="ECO:0000256" key="7">
    <source>
        <dbReference type="ARBA" id="ARBA00022984"/>
    </source>
</evidence>
<keyword evidence="2 10" id="KW-0436">Ligase</keyword>
<keyword evidence="3 10" id="KW-0132">Cell division</keyword>
<dbReference type="GO" id="GO:0051301">
    <property type="term" value="P:cell division"/>
    <property type="evidence" value="ECO:0007669"/>
    <property type="project" value="UniProtKB-KW"/>
</dbReference>
<dbReference type="RefSeq" id="WP_089965622.1">
    <property type="nucleotide sequence ID" value="NZ_CP071376.1"/>
</dbReference>
<dbReference type="InterPro" id="IPR000713">
    <property type="entry name" value="Mur_ligase_N"/>
</dbReference>
<keyword evidence="16" id="KW-1185">Reference proteome</keyword>
<dbReference type="Pfam" id="PF01225">
    <property type="entry name" value="Mur_ligase"/>
    <property type="match status" value="1"/>
</dbReference>
<evidence type="ECO:0000313" key="15">
    <source>
        <dbReference type="EMBL" id="SDO84203.1"/>
    </source>
</evidence>
<dbReference type="InterPro" id="IPR036565">
    <property type="entry name" value="Mur-like_cat_sf"/>
</dbReference>
<accession>A0A1H0MUV5</accession>
<evidence type="ECO:0000256" key="3">
    <source>
        <dbReference type="ARBA" id="ARBA00022618"/>
    </source>
</evidence>
<dbReference type="EMBL" id="FNJM01000001">
    <property type="protein sequence ID" value="SDO84203.1"/>
    <property type="molecule type" value="Genomic_DNA"/>
</dbReference>
<evidence type="ECO:0000313" key="16">
    <source>
        <dbReference type="Proteomes" id="UP000198597"/>
    </source>
</evidence>
<dbReference type="InterPro" id="IPR051046">
    <property type="entry name" value="MurCDEF_CellWall_CoF430Synth"/>
</dbReference>
<dbReference type="SUPFAM" id="SSF53244">
    <property type="entry name" value="MurD-like peptide ligases, peptide-binding domain"/>
    <property type="match status" value="1"/>
</dbReference>
<keyword evidence="9 10" id="KW-0961">Cell wall biogenesis/degradation</keyword>
<dbReference type="GO" id="GO:0005524">
    <property type="term" value="F:ATP binding"/>
    <property type="evidence" value="ECO:0007669"/>
    <property type="project" value="UniProtKB-UniRule"/>
</dbReference>
<dbReference type="SUPFAM" id="SSF63418">
    <property type="entry name" value="MurE/MurF N-terminal domain"/>
    <property type="match status" value="1"/>
</dbReference>
<dbReference type="InterPro" id="IPR013221">
    <property type="entry name" value="Mur_ligase_cen"/>
</dbReference>
<keyword evidence="4 10" id="KW-0547">Nucleotide-binding</keyword>
<dbReference type="SUPFAM" id="SSF53623">
    <property type="entry name" value="MurD-like peptide ligases, catalytic domain"/>
    <property type="match status" value="1"/>
</dbReference>
<keyword evidence="1 10" id="KW-0963">Cytoplasm</keyword>
<dbReference type="InterPro" id="IPR005863">
    <property type="entry name" value="UDP-N-AcMur_synth"/>
</dbReference>
<evidence type="ECO:0000256" key="10">
    <source>
        <dbReference type="HAMAP-Rule" id="MF_02019"/>
    </source>
</evidence>
<comment type="function">
    <text evidence="10 11">Involved in cell wall formation. Catalyzes the final step in the synthesis of UDP-N-acetylmuramoyl-pentapeptide, the precursor of murein.</text>
</comment>
<feature type="binding site" evidence="10">
    <location>
        <begin position="114"/>
        <end position="120"/>
    </location>
    <ligand>
        <name>ATP</name>
        <dbReference type="ChEBI" id="CHEBI:30616"/>
    </ligand>
</feature>
<dbReference type="STRING" id="94869.SAMN04488529_101587"/>
<evidence type="ECO:0000259" key="12">
    <source>
        <dbReference type="Pfam" id="PF01225"/>
    </source>
</evidence>
<evidence type="ECO:0000256" key="6">
    <source>
        <dbReference type="ARBA" id="ARBA00022960"/>
    </source>
</evidence>
<comment type="similarity">
    <text evidence="10">Belongs to the MurCDEF family. MurF subfamily.</text>
</comment>
<keyword evidence="7 10" id="KW-0573">Peptidoglycan synthesis</keyword>
<protein>
    <recommendedName>
        <fullName evidence="10 11">UDP-N-acetylmuramoyl-tripeptide--D-alanyl-D-alanine ligase</fullName>
        <ecNumber evidence="10 11">6.3.2.10</ecNumber>
    </recommendedName>
    <alternativeName>
        <fullName evidence="10">D-alanyl-D-alanine-adding enzyme</fullName>
    </alternativeName>
</protein>
<keyword evidence="8 10" id="KW-0131">Cell cycle</keyword>
<dbReference type="GO" id="GO:0008360">
    <property type="term" value="P:regulation of cell shape"/>
    <property type="evidence" value="ECO:0007669"/>
    <property type="project" value="UniProtKB-KW"/>
</dbReference>
<dbReference type="Pfam" id="PF08245">
    <property type="entry name" value="Mur_ligase_M"/>
    <property type="match status" value="1"/>
</dbReference>
<dbReference type="UniPathway" id="UPA00219"/>
<gene>
    <name evidence="10" type="primary">murF</name>
    <name evidence="15" type="ORF">SAMN04488529_101587</name>
</gene>
<dbReference type="PANTHER" id="PTHR43024:SF1">
    <property type="entry name" value="UDP-N-ACETYLMURAMOYL-TRIPEPTIDE--D-ALANYL-D-ALANINE LIGASE"/>
    <property type="match status" value="1"/>
</dbReference>
<keyword evidence="5 10" id="KW-0067">ATP-binding</keyword>
<sequence>MELNFLEIVKAINGEVLVDSKNNNFNSLCIDTRKIEKDNIFLAINGENFNGNSYVKEAFEKGASIVIIDEILFDIEELEDKGTIIKVNNTSVALLSLANYYRKKLGIKVVGVTGSTGKTSTKDLIASFLSDKYKVFKTKGNFNNQIGLPLMILELDSSYDVAVLEMGMSDLGEIHTLAETAIPDIAVITNIGLSHIENLKTRENILKAKMEIIDFFNEDNELILNGEDSNLKNINSKCFKITKTGYNHEYEVYGTNIILKEEETEFEAHLNGKHHKFTLPMAGKHNVLNAMLAISVANKLGVTFESMEKGIANLEATSMRLQLIKKDKFIIINDCYNASPDSMKSSLDVLNTYKSGRRIAILGTMNELGHEAFNAHKEVGEYASDKVDKLVVIGDYKDSFKEGFNGEEIEIYTTKEEFISNVQTLVKENDILLVKASRGMKFEDIVNSIKQISI</sequence>